<sequence length="184" mass="21072">MPHLIHHTRRHSWPYCGLGMSTRESRNVPIITVTEPDDDDGLKTQFLTPIVSEDLLDDDAASAGIVRSQPARSHHRLWHSSKEPSGDGSAGVDTVSLRKIVQPSRDRARSLFVLPMSLTAKEITLLPYWVHRLAAHPITPDHRGRSRQQERSRLAPDKNHRRCHSERPHSWKQPSEDLWTLKEE</sequence>
<dbReference type="EMBL" id="JBFXLT010000089">
    <property type="protein sequence ID" value="KAL2809412.1"/>
    <property type="molecule type" value="Genomic_DNA"/>
</dbReference>
<feature type="region of interest" description="Disordered" evidence="1">
    <location>
        <begin position="139"/>
        <end position="184"/>
    </location>
</feature>
<name>A0ABR4H3G8_9EURO</name>
<evidence type="ECO:0000256" key="1">
    <source>
        <dbReference type="SAM" id="MobiDB-lite"/>
    </source>
</evidence>
<feature type="compositionally biased region" description="Basic and acidic residues" evidence="1">
    <location>
        <begin position="139"/>
        <end position="158"/>
    </location>
</feature>
<comment type="caution">
    <text evidence="2">The sequence shown here is derived from an EMBL/GenBank/DDBJ whole genome shotgun (WGS) entry which is preliminary data.</text>
</comment>
<keyword evidence="3" id="KW-1185">Reference proteome</keyword>
<organism evidence="2 3">
    <name type="scientific">Aspergillus granulosus</name>
    <dbReference type="NCBI Taxonomy" id="176169"/>
    <lineage>
        <taxon>Eukaryota</taxon>
        <taxon>Fungi</taxon>
        <taxon>Dikarya</taxon>
        <taxon>Ascomycota</taxon>
        <taxon>Pezizomycotina</taxon>
        <taxon>Eurotiomycetes</taxon>
        <taxon>Eurotiomycetidae</taxon>
        <taxon>Eurotiales</taxon>
        <taxon>Aspergillaceae</taxon>
        <taxon>Aspergillus</taxon>
        <taxon>Aspergillus subgen. Nidulantes</taxon>
    </lineage>
</organism>
<protein>
    <submittedName>
        <fullName evidence="2">Uncharacterized protein</fullName>
    </submittedName>
</protein>
<evidence type="ECO:0000313" key="2">
    <source>
        <dbReference type="EMBL" id="KAL2809412.1"/>
    </source>
</evidence>
<proteinExistence type="predicted"/>
<accession>A0ABR4H3G8</accession>
<reference evidence="2 3" key="1">
    <citation type="submission" date="2024-07" db="EMBL/GenBank/DDBJ databases">
        <title>Section-level genome sequencing and comparative genomics of Aspergillus sections Usti and Cavernicolus.</title>
        <authorList>
            <consortium name="Lawrence Berkeley National Laboratory"/>
            <person name="Nybo J.L."/>
            <person name="Vesth T.C."/>
            <person name="Theobald S."/>
            <person name="Frisvad J.C."/>
            <person name="Larsen T.O."/>
            <person name="Kjaerboelling I."/>
            <person name="Rothschild-Mancinelli K."/>
            <person name="Lyhne E.K."/>
            <person name="Kogle M.E."/>
            <person name="Barry K."/>
            <person name="Clum A."/>
            <person name="Na H."/>
            <person name="Ledsgaard L."/>
            <person name="Lin J."/>
            <person name="Lipzen A."/>
            <person name="Kuo A."/>
            <person name="Riley R."/>
            <person name="Mondo S."/>
            <person name="Labutti K."/>
            <person name="Haridas S."/>
            <person name="Pangalinan J."/>
            <person name="Salamov A.A."/>
            <person name="Simmons B.A."/>
            <person name="Magnuson J.K."/>
            <person name="Chen J."/>
            <person name="Drula E."/>
            <person name="Henrissat B."/>
            <person name="Wiebenga A."/>
            <person name="Lubbers R.J."/>
            <person name="Gomes A.C."/>
            <person name="Makela M.R."/>
            <person name="Stajich J."/>
            <person name="Grigoriev I.V."/>
            <person name="Mortensen U.H."/>
            <person name="De Vries R.P."/>
            <person name="Baker S.E."/>
            <person name="Andersen M.R."/>
        </authorList>
    </citation>
    <scope>NUCLEOTIDE SEQUENCE [LARGE SCALE GENOMIC DNA]</scope>
    <source>
        <strain evidence="2 3">CBS 588.65</strain>
    </source>
</reference>
<feature type="region of interest" description="Disordered" evidence="1">
    <location>
        <begin position="72"/>
        <end position="92"/>
    </location>
</feature>
<evidence type="ECO:0000313" key="3">
    <source>
        <dbReference type="Proteomes" id="UP001610334"/>
    </source>
</evidence>
<dbReference type="Proteomes" id="UP001610334">
    <property type="component" value="Unassembled WGS sequence"/>
</dbReference>
<gene>
    <name evidence="2" type="ORF">BJX63DRAFT_358039</name>
</gene>